<reference evidence="2" key="1">
    <citation type="submission" date="2020-08" db="EMBL/GenBank/DDBJ databases">
        <title>Multicomponent nature underlies the extraordinary mechanical properties of spider dragline silk.</title>
        <authorList>
            <person name="Kono N."/>
            <person name="Nakamura H."/>
            <person name="Mori M."/>
            <person name="Yoshida Y."/>
            <person name="Ohtoshi R."/>
            <person name="Malay A.D."/>
            <person name="Moran D.A.P."/>
            <person name="Tomita M."/>
            <person name="Numata K."/>
            <person name="Arakawa K."/>
        </authorList>
    </citation>
    <scope>NUCLEOTIDE SEQUENCE</scope>
</reference>
<evidence type="ECO:0000256" key="1">
    <source>
        <dbReference type="SAM" id="MobiDB-lite"/>
    </source>
</evidence>
<sequence>MPNHSELLKQMALEVVDGIPLDVFKIYNDGSKGETNTTGSGVLIELPGRIIKFQRRNAGHASFFRTELIAIISSPYPSTVSPFSCRPAWERSNGGPCEGGYQRSCGSGRPHAPYVD</sequence>
<comment type="caution">
    <text evidence="2">The sequence shown here is derived from an EMBL/GenBank/DDBJ whole genome shotgun (WGS) entry which is preliminary data.</text>
</comment>
<accession>A0A8X6WC23</accession>
<keyword evidence="3" id="KW-1185">Reference proteome</keyword>
<dbReference type="EMBL" id="BMAU01021402">
    <property type="protein sequence ID" value="GFY32143.1"/>
    <property type="molecule type" value="Genomic_DNA"/>
</dbReference>
<evidence type="ECO:0000313" key="2">
    <source>
        <dbReference type="EMBL" id="GFY32143.1"/>
    </source>
</evidence>
<proteinExistence type="predicted"/>
<name>A0A8X6WC23_TRICX</name>
<feature type="region of interest" description="Disordered" evidence="1">
    <location>
        <begin position="96"/>
        <end position="116"/>
    </location>
</feature>
<organism evidence="2 3">
    <name type="scientific">Trichonephila clavipes</name>
    <name type="common">Golden silk orbweaver</name>
    <name type="synonym">Nephila clavipes</name>
    <dbReference type="NCBI Taxonomy" id="2585209"/>
    <lineage>
        <taxon>Eukaryota</taxon>
        <taxon>Metazoa</taxon>
        <taxon>Ecdysozoa</taxon>
        <taxon>Arthropoda</taxon>
        <taxon>Chelicerata</taxon>
        <taxon>Arachnida</taxon>
        <taxon>Araneae</taxon>
        <taxon>Araneomorphae</taxon>
        <taxon>Entelegynae</taxon>
        <taxon>Araneoidea</taxon>
        <taxon>Nephilidae</taxon>
        <taxon>Trichonephila</taxon>
    </lineage>
</organism>
<evidence type="ECO:0000313" key="3">
    <source>
        <dbReference type="Proteomes" id="UP000887159"/>
    </source>
</evidence>
<dbReference type="AlphaFoldDB" id="A0A8X6WC23"/>
<protein>
    <submittedName>
        <fullName evidence="2">Uncharacterized protein</fullName>
    </submittedName>
</protein>
<gene>
    <name evidence="2" type="ORF">TNCV_3556511</name>
</gene>
<dbReference type="Proteomes" id="UP000887159">
    <property type="component" value="Unassembled WGS sequence"/>
</dbReference>